<organism evidence="2 3">
    <name type="scientific">Brevibacterium aurantiacum</name>
    <dbReference type="NCBI Taxonomy" id="273384"/>
    <lineage>
        <taxon>Bacteria</taxon>
        <taxon>Bacillati</taxon>
        <taxon>Actinomycetota</taxon>
        <taxon>Actinomycetes</taxon>
        <taxon>Micrococcales</taxon>
        <taxon>Brevibacteriaceae</taxon>
        <taxon>Brevibacterium</taxon>
    </lineage>
</organism>
<feature type="transmembrane region" description="Helical" evidence="1">
    <location>
        <begin position="328"/>
        <end position="349"/>
    </location>
</feature>
<keyword evidence="1" id="KW-0472">Membrane</keyword>
<dbReference type="Proteomes" id="UP000316406">
    <property type="component" value="Unassembled WGS sequence"/>
</dbReference>
<gene>
    <name evidence="2" type="ORF">FO013_14000</name>
</gene>
<name>A0A556CAM1_BREAU</name>
<feature type="transmembrane region" description="Helical" evidence="1">
    <location>
        <begin position="146"/>
        <end position="164"/>
    </location>
</feature>
<dbReference type="InterPro" id="IPR038728">
    <property type="entry name" value="YkvI-like"/>
</dbReference>
<dbReference type="PANTHER" id="PTHR37814:SF1">
    <property type="entry name" value="MEMBRANE PROTEIN"/>
    <property type="match status" value="1"/>
</dbReference>
<proteinExistence type="predicted"/>
<keyword evidence="1" id="KW-1133">Transmembrane helix</keyword>
<evidence type="ECO:0008006" key="4">
    <source>
        <dbReference type="Google" id="ProtNLM"/>
    </source>
</evidence>
<sequence>MKAIVQAFGIAGAFLGFVIGAGYTSGQEILQYFASHGWGLFGTVAIYLVAAVFITPEFMRTGQREKFPTQDGIYKYYCGKVVGSFYDVFAHIFVYSSFVVMVSASGATLHQHFGVPVTLGAWLTAGLAALVAVIGFFRIASLLSKFGGILIIMMLAVCTFSIVTSDTSFTEGTKIMASSDVLAASESWFTSGINYLGFALFWAAPFVAKYSQTLTNPRVAVAGQALGEITLAVVTMVISIALIMNVQLIADSQVPILALASHINGAFGGVYAVLMCLAIFSTAVPLLSLSTSRLVPENSPRSPIALLAAASLGALCASLLPFDELMNYIYVINGYVGFVFVFFVIAKVIRRSVATRTRRRESYAG</sequence>
<reference evidence="2 3" key="1">
    <citation type="submission" date="2019-07" db="EMBL/GenBank/DDBJ databases">
        <title>Draft genome sequence of Brevibacterium aurantiacum XU54 isolated from Xinjiang China.</title>
        <authorList>
            <person name="Xu X."/>
        </authorList>
    </citation>
    <scope>NUCLEOTIDE SEQUENCE [LARGE SCALE GENOMIC DNA]</scope>
    <source>
        <strain evidence="2 3">XU54</strain>
    </source>
</reference>
<dbReference type="PANTHER" id="PTHR37814">
    <property type="entry name" value="CONSERVED MEMBRANE PROTEIN"/>
    <property type="match status" value="1"/>
</dbReference>
<feature type="transmembrane region" description="Helical" evidence="1">
    <location>
        <begin position="85"/>
        <end position="107"/>
    </location>
</feature>
<dbReference type="EMBL" id="VLTK01000008">
    <property type="protein sequence ID" value="TSI14491.1"/>
    <property type="molecule type" value="Genomic_DNA"/>
</dbReference>
<protein>
    <recommendedName>
        <fullName evidence="4">Membrane protein YkvI</fullName>
    </recommendedName>
</protein>
<keyword evidence="1" id="KW-0812">Transmembrane</keyword>
<feature type="transmembrane region" description="Helical" evidence="1">
    <location>
        <begin position="188"/>
        <end position="208"/>
    </location>
</feature>
<keyword evidence="3" id="KW-1185">Reference proteome</keyword>
<accession>A0A556CAM1</accession>
<evidence type="ECO:0000256" key="1">
    <source>
        <dbReference type="SAM" id="Phobius"/>
    </source>
</evidence>
<evidence type="ECO:0000313" key="2">
    <source>
        <dbReference type="EMBL" id="TSI14491.1"/>
    </source>
</evidence>
<dbReference type="OrthoDB" id="4424890at2"/>
<comment type="caution">
    <text evidence="2">The sequence shown here is derived from an EMBL/GenBank/DDBJ whole genome shotgun (WGS) entry which is preliminary data.</text>
</comment>
<feature type="transmembrane region" description="Helical" evidence="1">
    <location>
        <begin position="36"/>
        <end position="54"/>
    </location>
</feature>
<feature type="transmembrane region" description="Helical" evidence="1">
    <location>
        <begin position="304"/>
        <end position="322"/>
    </location>
</feature>
<dbReference type="AlphaFoldDB" id="A0A556CAM1"/>
<feature type="transmembrane region" description="Helical" evidence="1">
    <location>
        <begin position="119"/>
        <end position="139"/>
    </location>
</feature>
<feature type="transmembrane region" description="Helical" evidence="1">
    <location>
        <begin position="229"/>
        <end position="250"/>
    </location>
</feature>
<evidence type="ECO:0000313" key="3">
    <source>
        <dbReference type="Proteomes" id="UP000316406"/>
    </source>
</evidence>
<feature type="transmembrane region" description="Helical" evidence="1">
    <location>
        <begin position="270"/>
        <end position="292"/>
    </location>
</feature>